<keyword evidence="3" id="KW-1185">Reference proteome</keyword>
<feature type="region of interest" description="Disordered" evidence="1">
    <location>
        <begin position="125"/>
        <end position="147"/>
    </location>
</feature>
<dbReference type="HOGENOM" id="CLU_1034660_0_0_1"/>
<evidence type="ECO:0000313" key="3">
    <source>
        <dbReference type="Proteomes" id="UP000002668"/>
    </source>
</evidence>
<organism evidence="3">
    <name type="scientific">Leptosphaeria maculans (strain JN3 / isolate v23.1.3 / race Av1-4-5-6-7-8)</name>
    <name type="common">Blackleg fungus</name>
    <name type="synonym">Phoma lingam</name>
    <dbReference type="NCBI Taxonomy" id="985895"/>
    <lineage>
        <taxon>Eukaryota</taxon>
        <taxon>Fungi</taxon>
        <taxon>Dikarya</taxon>
        <taxon>Ascomycota</taxon>
        <taxon>Pezizomycotina</taxon>
        <taxon>Dothideomycetes</taxon>
        <taxon>Pleosporomycetidae</taxon>
        <taxon>Pleosporales</taxon>
        <taxon>Pleosporineae</taxon>
        <taxon>Leptosphaeriaceae</taxon>
        <taxon>Plenodomus</taxon>
        <taxon>Plenodomus lingam/Leptosphaeria maculans species complex</taxon>
    </lineage>
</organism>
<evidence type="ECO:0000313" key="2">
    <source>
        <dbReference type="EMBL" id="CBY01061.1"/>
    </source>
</evidence>
<accession>E5ABM0</accession>
<dbReference type="VEuPathDB" id="FungiDB:LEMA_P021910.1"/>
<protein>
    <submittedName>
        <fullName evidence="2">Predicted protein</fullName>
    </submittedName>
</protein>
<reference evidence="3" key="1">
    <citation type="journal article" date="2011" name="Nat. Commun.">
        <title>Effector diversification within compartments of the Leptosphaeria maculans genome affected by Repeat-Induced Point mutations.</title>
        <authorList>
            <person name="Rouxel T."/>
            <person name="Grandaubert J."/>
            <person name="Hane J.K."/>
            <person name="Hoede C."/>
            <person name="van de Wouw A.P."/>
            <person name="Couloux A."/>
            <person name="Dominguez V."/>
            <person name="Anthouard V."/>
            <person name="Bally P."/>
            <person name="Bourras S."/>
            <person name="Cozijnsen A.J."/>
            <person name="Ciuffetti L.M."/>
            <person name="Degrave A."/>
            <person name="Dilmaghani A."/>
            <person name="Duret L."/>
            <person name="Fudal I."/>
            <person name="Goodwin S.B."/>
            <person name="Gout L."/>
            <person name="Glaser N."/>
            <person name="Linglin J."/>
            <person name="Kema G.H.J."/>
            <person name="Lapalu N."/>
            <person name="Lawrence C.B."/>
            <person name="May K."/>
            <person name="Meyer M."/>
            <person name="Ollivier B."/>
            <person name="Poulain J."/>
            <person name="Schoch C.L."/>
            <person name="Simon A."/>
            <person name="Spatafora J.W."/>
            <person name="Stachowiak A."/>
            <person name="Turgeon B.G."/>
            <person name="Tyler B.M."/>
            <person name="Vincent D."/>
            <person name="Weissenbach J."/>
            <person name="Amselem J."/>
            <person name="Quesneville H."/>
            <person name="Oliver R.P."/>
            <person name="Wincker P."/>
            <person name="Balesdent M.-H."/>
            <person name="Howlett B.J."/>
        </authorList>
    </citation>
    <scope>NUCLEOTIDE SEQUENCE [LARGE SCALE GENOMIC DNA]</scope>
    <source>
        <strain evidence="3">JN3 / isolate v23.1.3 / race Av1-4-5-6-7-8</strain>
    </source>
</reference>
<dbReference type="AlphaFoldDB" id="E5ABM0"/>
<dbReference type="EMBL" id="FP929138">
    <property type="protein sequence ID" value="CBY01061.1"/>
    <property type="molecule type" value="Genomic_DNA"/>
</dbReference>
<feature type="compositionally biased region" description="Basic residues" evidence="1">
    <location>
        <begin position="136"/>
        <end position="147"/>
    </location>
</feature>
<dbReference type="InParanoid" id="E5ABM0"/>
<proteinExistence type="predicted"/>
<gene>
    <name evidence="2" type="ORF">LEMA_P021910.1</name>
</gene>
<name>E5ABM0_LEPMJ</name>
<dbReference type="Proteomes" id="UP000002668">
    <property type="component" value="Genome"/>
</dbReference>
<evidence type="ECO:0000256" key="1">
    <source>
        <dbReference type="SAM" id="MobiDB-lite"/>
    </source>
</evidence>
<sequence length="269" mass="29644">MSVPHGCTSLASEGRCNLGTGVRVIRYVLGLHGPRHTLGPYFGGMTASHQVSPSSDWFQDSDSHRDAILPRQSASPSARWRGTAQHAHQPSLRVPPVQDDVTSQGGTDVCSTLCSFKMLPQQAPQPFVEPGVSSQGKKKKEEKKRKGSGAWYMMVHVLGRDIIATQPWTNNQAREGAMSRALVAPHCRQPQEALPHAHRISINLITGWNVYCSMKEGRSARLGVGSDAVSWNVECTVTTEYPHAHPNLGSRDTYYVPTYHDRIPQRPFS</sequence>
<feature type="region of interest" description="Disordered" evidence="1">
    <location>
        <begin position="71"/>
        <end position="102"/>
    </location>
</feature>